<proteinExistence type="predicted"/>
<accession>A0A6A4B3S3</accession>
<dbReference type="EMBL" id="QXFT01008084">
    <property type="protein sequence ID" value="KAE9265003.1"/>
    <property type="molecule type" value="Genomic_DNA"/>
</dbReference>
<evidence type="ECO:0000313" key="3">
    <source>
        <dbReference type="Proteomes" id="UP000434957"/>
    </source>
</evidence>
<dbReference type="AlphaFoldDB" id="A0A6A4B3S3"/>
<feature type="region of interest" description="Disordered" evidence="1">
    <location>
        <begin position="114"/>
        <end position="139"/>
    </location>
</feature>
<comment type="caution">
    <text evidence="2">The sequence shown here is derived from an EMBL/GenBank/DDBJ whole genome shotgun (WGS) entry which is preliminary data.</text>
</comment>
<protein>
    <submittedName>
        <fullName evidence="2">Uncharacterized protein</fullName>
    </submittedName>
</protein>
<keyword evidence="3" id="KW-1185">Reference proteome</keyword>
<reference evidence="2 3" key="1">
    <citation type="submission" date="2018-08" db="EMBL/GenBank/DDBJ databases">
        <title>Genomic investigation of the strawberry pathogen Phytophthora fragariae indicates pathogenicity is determined by transcriptional variation in three key races.</title>
        <authorList>
            <person name="Adams T.M."/>
            <person name="Armitage A.D."/>
            <person name="Sobczyk M.K."/>
            <person name="Bates H.J."/>
            <person name="Dunwell J.M."/>
            <person name="Nellist C.F."/>
            <person name="Harrison R.J."/>
        </authorList>
    </citation>
    <scope>NUCLEOTIDE SEQUENCE [LARGE SCALE GENOMIC DNA]</scope>
    <source>
        <strain evidence="2 3">SCRP333</strain>
    </source>
</reference>
<sequence length="222" mass="24434">MPLWTSDELQEAALVLGLGLDDAEIDSRVEVFGGTARFCLSRDTNKITLAKESVSLTPAVAKIKICHGDKPLAQPPEGRCRGQRRTRDVPFVSTPASAQMSAELKPQTYADVAEAKDSPRLSSSSNEATQTRSFDAQLTPEATQSPMLFGQTPAMTQQQHNLYKQSALMKQQAMVLQQIQYLQFMLVQQRQHQVTHAQPNALHAGRRHLVDKGSRCKCGSSS</sequence>
<dbReference type="Proteomes" id="UP000434957">
    <property type="component" value="Unassembled WGS sequence"/>
</dbReference>
<evidence type="ECO:0000313" key="2">
    <source>
        <dbReference type="EMBL" id="KAE9265003.1"/>
    </source>
</evidence>
<feature type="compositionally biased region" description="Polar residues" evidence="1">
    <location>
        <begin position="120"/>
        <end position="139"/>
    </location>
</feature>
<gene>
    <name evidence="2" type="ORF">PR003_g32594</name>
</gene>
<name>A0A6A4B3S3_9STRA</name>
<organism evidence="2 3">
    <name type="scientific">Phytophthora rubi</name>
    <dbReference type="NCBI Taxonomy" id="129364"/>
    <lineage>
        <taxon>Eukaryota</taxon>
        <taxon>Sar</taxon>
        <taxon>Stramenopiles</taxon>
        <taxon>Oomycota</taxon>
        <taxon>Peronosporomycetes</taxon>
        <taxon>Peronosporales</taxon>
        <taxon>Peronosporaceae</taxon>
        <taxon>Phytophthora</taxon>
    </lineage>
</organism>
<evidence type="ECO:0000256" key="1">
    <source>
        <dbReference type="SAM" id="MobiDB-lite"/>
    </source>
</evidence>